<dbReference type="AlphaFoldDB" id="A0AAD9LDP3"/>
<reference evidence="1" key="2">
    <citation type="submission" date="2021-05" db="EMBL/GenBank/DDBJ databases">
        <authorList>
            <person name="Pain A."/>
        </authorList>
    </citation>
    <scope>NUCLEOTIDE SEQUENCE</scope>
    <source>
        <strain evidence="1">1802A</strain>
    </source>
</reference>
<accession>A0AAD9LDP3</accession>
<proteinExistence type="predicted"/>
<dbReference type="Proteomes" id="UP001195914">
    <property type="component" value="Unassembled WGS sequence"/>
</dbReference>
<gene>
    <name evidence="1" type="ORF">X943_000075</name>
</gene>
<comment type="caution">
    <text evidence="1">The sequence shown here is derived from an EMBL/GenBank/DDBJ whole genome shotgun (WGS) entry which is preliminary data.</text>
</comment>
<dbReference type="InterPro" id="IPR036339">
    <property type="entry name" value="PUB-like_dom_sf"/>
</dbReference>
<name>A0AAD9LDP3_BABDI</name>
<keyword evidence="2" id="KW-1185">Reference proteome</keyword>
<protein>
    <submittedName>
        <fullName evidence="1">Uncharacterized protein</fullName>
    </submittedName>
</protein>
<sequence length="341" mass="39694">MTKLSDTQKQVERLKELVEKFLACDDDDLLGMYEEYQQFKGLLADLLSTIARYRLQLHSTDETIVFFGPKTRKLVEELVRHYDKAYEIDEEHLVARFLEVERVNAILANRAAECANDDESKGISILEETKQDLMRIERAKTMEKNASRTIRANLSNIQHREIVISDALHSVQQVYRNDPATSLESILVALYQDGEQQFLTVLENVTKLITQISKHPDDVTQRLLRINHEKLFEDFIQYPRAVAMLKYARFKIKHSDDVKEHLKEFNLNEMRDEYFLYLKEPDMFTNYSTWKDWIDFIGVTSRILNEFVVQYKALTRGGVHGSDSLVLQAFASATQCIADAQ</sequence>
<organism evidence="1 2">
    <name type="scientific">Babesia divergens</name>
    <dbReference type="NCBI Taxonomy" id="32595"/>
    <lineage>
        <taxon>Eukaryota</taxon>
        <taxon>Sar</taxon>
        <taxon>Alveolata</taxon>
        <taxon>Apicomplexa</taxon>
        <taxon>Aconoidasida</taxon>
        <taxon>Piroplasmida</taxon>
        <taxon>Babesiidae</taxon>
        <taxon>Babesia</taxon>
    </lineage>
</organism>
<evidence type="ECO:0000313" key="1">
    <source>
        <dbReference type="EMBL" id="KAK1932631.1"/>
    </source>
</evidence>
<reference evidence="1" key="1">
    <citation type="journal article" date="2014" name="Nucleic Acids Res.">
        <title>The evolutionary dynamics of variant antigen genes in Babesia reveal a history of genomic innovation underlying host-parasite interaction.</title>
        <authorList>
            <person name="Jackson A.P."/>
            <person name="Otto T.D."/>
            <person name="Darby A."/>
            <person name="Ramaprasad A."/>
            <person name="Xia D."/>
            <person name="Echaide I.E."/>
            <person name="Farber M."/>
            <person name="Gahlot S."/>
            <person name="Gamble J."/>
            <person name="Gupta D."/>
            <person name="Gupta Y."/>
            <person name="Jackson L."/>
            <person name="Malandrin L."/>
            <person name="Malas T.B."/>
            <person name="Moussa E."/>
            <person name="Nair M."/>
            <person name="Reid A.J."/>
            <person name="Sanders M."/>
            <person name="Sharma J."/>
            <person name="Tracey A."/>
            <person name="Quail M.A."/>
            <person name="Weir W."/>
            <person name="Wastling J.M."/>
            <person name="Hall N."/>
            <person name="Willadsen P."/>
            <person name="Lingelbach K."/>
            <person name="Shiels B."/>
            <person name="Tait A."/>
            <person name="Berriman M."/>
            <person name="Allred D.R."/>
            <person name="Pain A."/>
        </authorList>
    </citation>
    <scope>NUCLEOTIDE SEQUENCE</scope>
    <source>
        <strain evidence="1">1802A</strain>
    </source>
</reference>
<dbReference type="SUPFAM" id="SSF143503">
    <property type="entry name" value="PUG domain-like"/>
    <property type="match status" value="1"/>
</dbReference>
<dbReference type="EMBL" id="JAHBMH010000073">
    <property type="protein sequence ID" value="KAK1932631.1"/>
    <property type="molecule type" value="Genomic_DNA"/>
</dbReference>
<evidence type="ECO:0000313" key="2">
    <source>
        <dbReference type="Proteomes" id="UP001195914"/>
    </source>
</evidence>